<dbReference type="AlphaFoldDB" id="A0A7G8KE44"/>
<proteinExistence type="predicted"/>
<dbReference type="EMBL" id="CP054929">
    <property type="protein sequence ID" value="QKW51070.1"/>
    <property type="molecule type" value="Genomic_DNA"/>
</dbReference>
<dbReference type="Proteomes" id="UP000509303">
    <property type="component" value="Chromosome"/>
</dbReference>
<organism evidence="3 4">
    <name type="scientific">Streptomyces buecherae</name>
    <dbReference type="NCBI Taxonomy" id="2763006"/>
    <lineage>
        <taxon>Bacteria</taxon>
        <taxon>Bacillati</taxon>
        <taxon>Actinomycetota</taxon>
        <taxon>Actinomycetes</taxon>
        <taxon>Kitasatosporales</taxon>
        <taxon>Streptomycetaceae</taxon>
        <taxon>Streptomyces</taxon>
    </lineage>
</organism>
<feature type="region of interest" description="Disordered" evidence="1">
    <location>
        <begin position="61"/>
        <end position="88"/>
    </location>
</feature>
<keyword evidence="2" id="KW-0732">Signal</keyword>
<feature type="compositionally biased region" description="Low complexity" evidence="1">
    <location>
        <begin position="68"/>
        <end position="82"/>
    </location>
</feature>
<gene>
    <name evidence="3" type="ORF">HUT08_17735</name>
</gene>
<keyword evidence="4" id="KW-1185">Reference proteome</keyword>
<sequence length="104" mass="10048">MASTRTARVLAAVAALPLAIVLMGGVAQADSGALAAGLSKAESNDGDAALIGSGAGLNLGNSTTTQQNANGSGATNNNNDASVIGSGLTPISQHNTNVSFGPLW</sequence>
<name>A0A7G8KE44_9ACTN</name>
<evidence type="ECO:0000313" key="4">
    <source>
        <dbReference type="Proteomes" id="UP000509303"/>
    </source>
</evidence>
<protein>
    <submittedName>
        <fullName evidence="3">Uncharacterized protein</fullName>
    </submittedName>
</protein>
<evidence type="ECO:0000256" key="2">
    <source>
        <dbReference type="SAM" id="SignalP"/>
    </source>
</evidence>
<feature type="signal peptide" evidence="2">
    <location>
        <begin position="1"/>
        <end position="29"/>
    </location>
</feature>
<accession>A0A7H8N9C5</accession>
<evidence type="ECO:0000256" key="1">
    <source>
        <dbReference type="SAM" id="MobiDB-lite"/>
    </source>
</evidence>
<feature type="chain" id="PRO_5044307776" evidence="2">
    <location>
        <begin position="30"/>
        <end position="104"/>
    </location>
</feature>
<dbReference type="GeneID" id="95462292"/>
<reference evidence="3 4" key="1">
    <citation type="submission" date="2020-06" db="EMBL/GenBank/DDBJ databases">
        <title>Genome mining for natural products.</title>
        <authorList>
            <person name="Zhang B."/>
            <person name="Shi J."/>
            <person name="Ge H."/>
        </authorList>
    </citation>
    <scope>NUCLEOTIDE SEQUENCE [LARGE SCALE GENOMIC DNA]</scope>
    <source>
        <strain evidence="3 4">NA00687</strain>
    </source>
</reference>
<dbReference type="RefSeq" id="WP_176162795.1">
    <property type="nucleotide sequence ID" value="NZ_CP054929.1"/>
</dbReference>
<evidence type="ECO:0000313" key="3">
    <source>
        <dbReference type="EMBL" id="QKW51070.1"/>
    </source>
</evidence>
<accession>A0A7G8KE44</accession>